<sequence length="437" mass="50543">MSDCSFLSDISEKIGSIIHFNYCGESYRGTLSYADMSNYRLSILNIFHNQTNEPYLGFMEIYKIDFQKNNFHIESIEGKKKKASLLELDEKAEKDLLDEQILDTSNISILKHSLGFNNITPSSVISSYSQSSIRGDVESSSLSRSLIAATPFVIIVDIDSALSVLDSLIKKTDQIGFRIFINNEKSPSLVCMNVNNFIWCFDFLTIKKQSNDDFRALKERIKILLISEEITKIFHDHKPVQEVFSVHPRNFFDIDDCFKQLYTEQYGKNAKCDSDLRKLIQAYTNDFISPKRYDNLNWSERPLNLQHKSIFTKETKHLNDLYQIYIDLNKSIKSLSLLEDIFSKVKINVEKDQKKKENVIGNIPEDKNNNSIIQKPIQIKNQAPKFAELMEKSRKESTEEKSKKEKPSELTKDSCYFNYNFRPAGSTLSNCPPKRLK</sequence>
<dbReference type="GO" id="GO:0003676">
    <property type="term" value="F:nucleic acid binding"/>
    <property type="evidence" value="ECO:0007669"/>
    <property type="project" value="InterPro"/>
</dbReference>
<dbReference type="AlphaFoldDB" id="A0A813S6Q6"/>
<evidence type="ECO:0000313" key="3">
    <source>
        <dbReference type="Proteomes" id="UP000663879"/>
    </source>
</evidence>
<dbReference type="Proteomes" id="UP000663879">
    <property type="component" value="Unassembled WGS sequence"/>
</dbReference>
<keyword evidence="3" id="KW-1185">Reference proteome</keyword>
<evidence type="ECO:0000313" key="2">
    <source>
        <dbReference type="EMBL" id="CAF0792931.1"/>
    </source>
</evidence>
<evidence type="ECO:0008006" key="4">
    <source>
        <dbReference type="Google" id="ProtNLM"/>
    </source>
</evidence>
<name>A0A813S6Q6_9BILA</name>
<dbReference type="EMBL" id="CAJNOC010000696">
    <property type="protein sequence ID" value="CAF0792931.1"/>
    <property type="molecule type" value="Genomic_DNA"/>
</dbReference>
<comment type="caution">
    <text evidence="2">The sequence shown here is derived from an EMBL/GenBank/DDBJ whole genome shotgun (WGS) entry which is preliminary data.</text>
</comment>
<accession>A0A813S6Q6</accession>
<dbReference type="Gene3D" id="3.30.420.10">
    <property type="entry name" value="Ribonuclease H-like superfamily/Ribonuclease H"/>
    <property type="match status" value="1"/>
</dbReference>
<feature type="region of interest" description="Disordered" evidence="1">
    <location>
        <begin position="390"/>
        <end position="410"/>
    </location>
</feature>
<dbReference type="InterPro" id="IPR012337">
    <property type="entry name" value="RNaseH-like_sf"/>
</dbReference>
<protein>
    <recommendedName>
        <fullName evidence="4">3'-5' exonuclease domain-containing protein</fullName>
    </recommendedName>
</protein>
<evidence type="ECO:0000256" key="1">
    <source>
        <dbReference type="SAM" id="MobiDB-lite"/>
    </source>
</evidence>
<dbReference type="OrthoDB" id="10528824at2759"/>
<dbReference type="SUPFAM" id="SSF53098">
    <property type="entry name" value="Ribonuclease H-like"/>
    <property type="match status" value="1"/>
</dbReference>
<reference evidence="2" key="1">
    <citation type="submission" date="2021-02" db="EMBL/GenBank/DDBJ databases">
        <authorList>
            <person name="Nowell W R."/>
        </authorList>
    </citation>
    <scope>NUCLEOTIDE SEQUENCE</scope>
    <source>
        <strain evidence="2">Ploen Becks lab</strain>
    </source>
</reference>
<organism evidence="2 3">
    <name type="scientific">Brachionus calyciflorus</name>
    <dbReference type="NCBI Taxonomy" id="104777"/>
    <lineage>
        <taxon>Eukaryota</taxon>
        <taxon>Metazoa</taxon>
        <taxon>Spiralia</taxon>
        <taxon>Gnathifera</taxon>
        <taxon>Rotifera</taxon>
        <taxon>Eurotatoria</taxon>
        <taxon>Monogononta</taxon>
        <taxon>Pseudotrocha</taxon>
        <taxon>Ploima</taxon>
        <taxon>Brachionidae</taxon>
        <taxon>Brachionus</taxon>
    </lineage>
</organism>
<gene>
    <name evidence="2" type="ORF">OXX778_LOCUS6064</name>
</gene>
<dbReference type="InterPro" id="IPR036397">
    <property type="entry name" value="RNaseH_sf"/>
</dbReference>
<proteinExistence type="predicted"/>